<name>A0A0H3AC66_NITV4</name>
<dbReference type="AlphaFoldDB" id="A0A0H3AC66"/>
<evidence type="ECO:0000256" key="1">
    <source>
        <dbReference type="SAM" id="MobiDB-lite"/>
    </source>
</evidence>
<organism evidence="3 4">
    <name type="scientific">Nitratidesulfovibrio vulgaris (strain DP4)</name>
    <name type="common">Desulfovibrio vulgaris</name>
    <dbReference type="NCBI Taxonomy" id="391774"/>
    <lineage>
        <taxon>Bacteria</taxon>
        <taxon>Pseudomonadati</taxon>
        <taxon>Thermodesulfobacteriota</taxon>
        <taxon>Desulfovibrionia</taxon>
        <taxon>Desulfovibrionales</taxon>
        <taxon>Desulfovibrionaceae</taxon>
        <taxon>Nitratidesulfovibrio</taxon>
    </lineage>
</organism>
<dbReference type="GO" id="GO:0017150">
    <property type="term" value="F:tRNA dihydrouridine synthase activity"/>
    <property type="evidence" value="ECO:0007669"/>
    <property type="project" value="TreeGrafter"/>
</dbReference>
<reference evidence="4" key="1">
    <citation type="journal article" date="2009" name="Environ. Microbiol.">
        <title>Contribution of mobile genetic elements to Desulfovibrio vulgaris genome plasticity.</title>
        <authorList>
            <person name="Walker C.B."/>
            <person name="Stolyar S."/>
            <person name="Chivian D."/>
            <person name="Pinel N."/>
            <person name="Gabster J.A."/>
            <person name="Dehal P.S."/>
            <person name="He Z."/>
            <person name="Yang Z.K."/>
            <person name="Yen H.C."/>
            <person name="Zhou J."/>
            <person name="Wall J.D."/>
            <person name="Hazen T.C."/>
            <person name="Arkin A.P."/>
            <person name="Stahl D.A."/>
        </authorList>
    </citation>
    <scope>NUCLEOTIDE SEQUENCE [LARGE SCALE GENOMIC DNA]</scope>
    <source>
        <strain evidence="4">DP4</strain>
    </source>
</reference>
<evidence type="ECO:0000259" key="2">
    <source>
        <dbReference type="Pfam" id="PF01207"/>
    </source>
</evidence>
<dbReference type="InterPro" id="IPR013785">
    <property type="entry name" value="Aldolase_TIM"/>
</dbReference>
<evidence type="ECO:0000313" key="3">
    <source>
        <dbReference type="EMBL" id="ABM29918.1"/>
    </source>
</evidence>
<accession>A0A0H3AC66</accession>
<dbReference type="Pfam" id="PF01207">
    <property type="entry name" value="Dus"/>
    <property type="match status" value="1"/>
</dbReference>
<feature type="region of interest" description="Disordered" evidence="1">
    <location>
        <begin position="345"/>
        <end position="449"/>
    </location>
</feature>
<protein>
    <submittedName>
        <fullName evidence="3">Dihydrouridine synthase, DuS</fullName>
    </submittedName>
</protein>
<feature type="compositionally biased region" description="Polar residues" evidence="1">
    <location>
        <begin position="412"/>
        <end position="424"/>
    </location>
</feature>
<dbReference type="KEGG" id="dvl:Dvul_2907"/>
<dbReference type="Gene3D" id="1.10.1200.80">
    <property type="entry name" value="Putative flavin oxidoreducatase, domain 2"/>
    <property type="match status" value="1"/>
</dbReference>
<dbReference type="PANTHER" id="PTHR45846">
    <property type="entry name" value="TRNA-DIHYDROURIDINE(47) SYNTHASE [NAD(P)(+)]-LIKE"/>
    <property type="match status" value="1"/>
</dbReference>
<proteinExistence type="predicted"/>
<dbReference type="CDD" id="cd02801">
    <property type="entry name" value="DUS_like_FMN"/>
    <property type="match status" value="1"/>
</dbReference>
<evidence type="ECO:0000313" key="4">
    <source>
        <dbReference type="Proteomes" id="UP000009173"/>
    </source>
</evidence>
<dbReference type="PANTHER" id="PTHR45846:SF1">
    <property type="entry name" value="TRNA-DIHYDROURIDINE(47) SYNTHASE [NAD(P)(+)]-LIKE"/>
    <property type="match status" value="1"/>
</dbReference>
<dbReference type="InterPro" id="IPR024036">
    <property type="entry name" value="tRNA-dHydroUridine_Synthase_C"/>
</dbReference>
<feature type="compositionally biased region" description="Polar residues" evidence="1">
    <location>
        <begin position="432"/>
        <end position="449"/>
    </location>
</feature>
<dbReference type="InterPro" id="IPR035587">
    <property type="entry name" value="DUS-like_FMN-bd"/>
</dbReference>
<dbReference type="EMBL" id="CP000527">
    <property type="protein sequence ID" value="ABM29918.1"/>
    <property type="molecule type" value="Genomic_DNA"/>
</dbReference>
<sequence>MVPTLPFRGFTSAPEPRSIRQSMSETLPISPDAPWLAPLAGYSDLSFRLLCRKAGAAVCCTEMVSAKGLIYYSPGTRDLLATTPEDAPLVVQLFGCDPDIMVRAMEPLLEQGFRWFDLNMGCSVPKVVKTGCGAAMLRDVPQALAVARAMLRTAGAGRVGFKFRLGWDVGQEVWADLGRALADLGAGWVTLHPRYARQGFSGEARWSTLGELVRAVSVPVIASGDLFTAADGVRCLRETGVASVMYARGALNDPGVFHAHRERVAGRPDPGYTPQRLRALITRHAELARQYAPGRSALLKMRTFVPRYVRHLPGARALRQHLASCFEWEMLDELLATFFADVPTCPVTPEGRGGKPETMPNGNPDAMSECVTGAAEHSGCRTHSDMSGHVAGSASSEDPSDGPSRYPAGESAMTSGEESATAAGTTGRGPEVSSTCCTGRAQQPTESDA</sequence>
<dbReference type="GO" id="GO:0003723">
    <property type="term" value="F:RNA binding"/>
    <property type="evidence" value="ECO:0007669"/>
    <property type="project" value="TreeGrafter"/>
</dbReference>
<dbReference type="HOGENOM" id="CLU_013299_0_3_7"/>
<gene>
    <name evidence="3" type="ordered locus">Dvul_2907</name>
</gene>
<dbReference type="SUPFAM" id="SSF51395">
    <property type="entry name" value="FMN-linked oxidoreductases"/>
    <property type="match status" value="1"/>
</dbReference>
<dbReference type="Proteomes" id="UP000009173">
    <property type="component" value="Chromosome"/>
</dbReference>
<dbReference type="Gene3D" id="3.20.20.70">
    <property type="entry name" value="Aldolase class I"/>
    <property type="match status" value="1"/>
</dbReference>
<feature type="domain" description="DUS-like FMN-binding" evidence="2">
    <location>
        <begin position="36"/>
        <end position="333"/>
    </location>
</feature>